<dbReference type="SUPFAM" id="SSF56601">
    <property type="entry name" value="beta-lactamase/transpeptidase-like"/>
    <property type="match status" value="1"/>
</dbReference>
<dbReference type="EMBL" id="JANBVO010000045">
    <property type="protein sequence ID" value="KAJ9134107.1"/>
    <property type="molecule type" value="Genomic_DNA"/>
</dbReference>
<evidence type="ECO:0000256" key="1">
    <source>
        <dbReference type="SAM" id="MobiDB-lite"/>
    </source>
</evidence>
<dbReference type="InterPro" id="IPR001466">
    <property type="entry name" value="Beta-lactam-related"/>
</dbReference>
<proteinExistence type="predicted"/>
<reference evidence="4" key="1">
    <citation type="submission" date="2022-07" db="EMBL/GenBank/DDBJ databases">
        <title>Fungi with potential for degradation of polypropylene.</title>
        <authorList>
            <person name="Gostincar C."/>
        </authorList>
    </citation>
    <scope>NUCLEOTIDE SEQUENCE</scope>
    <source>
        <strain evidence="4">EXF-13308</strain>
    </source>
</reference>
<accession>A0AA38RDC1</accession>
<dbReference type="Proteomes" id="UP001174694">
    <property type="component" value="Unassembled WGS sequence"/>
</dbReference>
<feature type="region of interest" description="Disordered" evidence="1">
    <location>
        <begin position="593"/>
        <end position="612"/>
    </location>
</feature>
<comment type="caution">
    <text evidence="4">The sequence shown here is derived from an EMBL/GenBank/DDBJ whole genome shotgun (WGS) entry which is preliminary data.</text>
</comment>
<dbReference type="InterPro" id="IPR058664">
    <property type="entry name" value="ARB_00930-like_C"/>
</dbReference>
<dbReference type="PANTHER" id="PTHR22935:SF97">
    <property type="entry name" value="BETA-LACTAMASE-RELATED DOMAIN-CONTAINING PROTEIN"/>
    <property type="match status" value="1"/>
</dbReference>
<evidence type="ECO:0000259" key="3">
    <source>
        <dbReference type="Pfam" id="PF26335"/>
    </source>
</evidence>
<dbReference type="InterPro" id="IPR051478">
    <property type="entry name" value="Beta-lactamase-like_AB/R"/>
</dbReference>
<organism evidence="4 5">
    <name type="scientific">Pleurostoma richardsiae</name>
    <dbReference type="NCBI Taxonomy" id="41990"/>
    <lineage>
        <taxon>Eukaryota</taxon>
        <taxon>Fungi</taxon>
        <taxon>Dikarya</taxon>
        <taxon>Ascomycota</taxon>
        <taxon>Pezizomycotina</taxon>
        <taxon>Sordariomycetes</taxon>
        <taxon>Sordariomycetidae</taxon>
        <taxon>Calosphaeriales</taxon>
        <taxon>Pleurostomataceae</taxon>
        <taxon>Pleurostoma</taxon>
    </lineage>
</organism>
<feature type="domain" description="Beta-lactamase-related" evidence="2">
    <location>
        <begin position="104"/>
        <end position="415"/>
    </location>
</feature>
<dbReference type="InterPro" id="IPR012338">
    <property type="entry name" value="Beta-lactam/transpept-like"/>
</dbReference>
<feature type="domain" description="Beta-lactamase-like ARB-00930-like C-terminal" evidence="3">
    <location>
        <begin position="444"/>
        <end position="590"/>
    </location>
</feature>
<protein>
    <submittedName>
        <fullName evidence="4">Beta-lactamase-like 1</fullName>
    </submittedName>
</protein>
<dbReference type="Pfam" id="PF00144">
    <property type="entry name" value="Beta-lactamase"/>
    <property type="match status" value="1"/>
</dbReference>
<gene>
    <name evidence="4" type="ORF">NKR23_g10326</name>
</gene>
<feature type="compositionally biased region" description="Acidic residues" evidence="1">
    <location>
        <begin position="602"/>
        <end position="612"/>
    </location>
</feature>
<name>A0AA38RDC1_9PEZI</name>
<dbReference type="Pfam" id="PF26335">
    <property type="entry name" value="ARB_00930_C"/>
    <property type="match status" value="1"/>
</dbReference>
<sequence length="612" mass="65103">MRGLWQLAISASATLDLSQKGEVSNCALLGPQYPMPEGLSTSSIINDMKAVFSKLVDEAISTKKTPWGPIELVNTSFSVGVFSIDSDEFLYEFHHHGPGLDGTLTGEALDNGTLYRIGSITKLLTVYTLLVKLGPSYWSQPIVKFIPELADAPDDDPVHHVKWSGVTLGALAGQMSGIARDNGFADLTGFPGLTDLGFPPLNESDIVSCGLPGMGPCTKKEALHKILQQDPVTASWYTPIYSNEAYQLLGMAYENITGESMEDAFNSAIKEPLGLSRVVWRQPGNDSNVIDVDFEHPLIGFKFQEDLGTYNPTGGAYASLSGLSSIGRSILRSSLLAPATTREWLKPHTLTAQARSAVGKPWEIVRMPVPIAPGSNVTRLADLYTKDGGIGAYLSHLILSPDHGVGVTVLLASRSAFGDAGGATFDSLSELLLASWIPAAEAAARDAAGRNLAGTYVAADGTTDSVVSLALRPGEQGLAIERLIYNGTDILAVLADVREVAGGHLHFVGLAGSQRLAFRAVWGRALGEDNEAAGRPPSVLRGPKCGSPWGAVDALRYGNFGLDEFLFEVTDEGDATVLTMPAFRTRLVKQAAGKPTAPLGPDWEDEPQDVVS</sequence>
<evidence type="ECO:0000313" key="5">
    <source>
        <dbReference type="Proteomes" id="UP001174694"/>
    </source>
</evidence>
<dbReference type="PANTHER" id="PTHR22935">
    <property type="entry name" value="PENICILLIN-BINDING PROTEIN"/>
    <property type="match status" value="1"/>
</dbReference>
<evidence type="ECO:0000259" key="2">
    <source>
        <dbReference type="Pfam" id="PF00144"/>
    </source>
</evidence>
<dbReference type="Gene3D" id="3.40.710.10">
    <property type="entry name" value="DD-peptidase/beta-lactamase superfamily"/>
    <property type="match status" value="1"/>
</dbReference>
<dbReference type="AlphaFoldDB" id="A0AA38RDC1"/>
<evidence type="ECO:0000313" key="4">
    <source>
        <dbReference type="EMBL" id="KAJ9134107.1"/>
    </source>
</evidence>
<keyword evidence="5" id="KW-1185">Reference proteome</keyword>